<sequence length="958" mass="109594">MPNRKNDKNGNKESKEKKDVKDVEDETKEPKVSEDKSDSEIVKDVKDASKKEDQKEEENESDTVNVSKGKEDVKKDEKGAIPPLKPDTSVVAETSTGKVEVKEDEMVNKSLITSTVILDLLGVMKDIISTSQRMVTSQTVLKFTGRLVDIPFRLVEKYDPYFTIETYGVRKRLYIRRKPLLEAKFTNLDTFLEYVMGECFDKVLDEASKVLHIEEAKTLLDNRIDDPNVRGFPYDEFGDNSIDMNNVINAIRYLLGVAENVDYNWRIVNTMRDNAINAIAQRLIEYSVNGMEELRSNICRFVRNTNRGIAPNLIPPLFYPNDLFSVVSRYDWLPRIMSQLGYSLAFTSQAIIELTSPRIILNSVDAKTVVSGLGQNTGAITGLSNIYSSQMTPTANSEISVWVDSIVCIGYIETQIVDLSLDDTTDNFWTACISKLVFSWHGQRRYRNIHNDSVRQIDQIFVNAGLRSSLWVVVDPHYMGDRPLDNVNPLTNEGREILNGIRTDDNGTGWANDGVINHVDNDPNSGYFPGLERRFNYGVNCDNRDTLRLQGVSNFTARWRTFNALQRMILALKKLKDVKHTAALSSLFNFFSERLAAFYIRLNDYLRLHWYTGFRCLDVDKEGILERERTERIDVKMSASSIRTLFTHIHGNDDLERGMDVFMQIKAEVSAALDLKKAYAKRQMFERILREYNVTPACWSARRQIKMLFDKESPFYVHFERIAVGGNARSILDNLNLVQNDMIRQILVMVSDFIMDNSIRFGFVSRVLFKPHMRRWTREDIERSADNSEPIVDNLVDRDGAVERDLGVMRDALPNGDVMLNLRYQAQAEGVLLQVPLPFEVTVSDTLSCSSDCFKIIYVDAGINLNERNSFGFSKLRKTIIFVDQNKLLRVDTILGELNNFELFHVTQEDLDMFLEAWEDFRASLPQLLTSTRVLRNKKINFKSLFDLVPGGVSAVSC</sequence>
<feature type="region of interest" description="Disordered" evidence="1">
    <location>
        <begin position="1"/>
        <end position="89"/>
    </location>
</feature>
<organism evidence="2">
    <name type="scientific">Hubei tetragnatha maxillosa virus 9</name>
    <dbReference type="NCBI Taxonomy" id="1923251"/>
    <lineage>
        <taxon>Viruses</taxon>
        <taxon>Riboviria</taxon>
    </lineage>
</organism>
<evidence type="ECO:0000313" key="2">
    <source>
        <dbReference type="EMBL" id="APG79156.1"/>
    </source>
</evidence>
<feature type="compositionally biased region" description="Basic and acidic residues" evidence="1">
    <location>
        <begin position="1"/>
        <end position="21"/>
    </location>
</feature>
<name>A0A1L3KP42_9VIRU</name>
<proteinExistence type="predicted"/>
<reference evidence="2" key="1">
    <citation type="journal article" date="2016" name="Nature">
        <title>Redefining the invertebrate RNA virosphere.</title>
        <authorList>
            <person name="Shi M."/>
            <person name="Lin X.D."/>
            <person name="Tian J.H."/>
            <person name="Chen L.J."/>
            <person name="Chen X."/>
            <person name="Li C.X."/>
            <person name="Qin X.C."/>
            <person name="Li J."/>
            <person name="Cao J.P."/>
            <person name="Eden J.S."/>
            <person name="Buchmann J."/>
            <person name="Wang W."/>
            <person name="Xu J."/>
            <person name="Holmes E.C."/>
            <person name="Zhang Y.Z."/>
        </authorList>
    </citation>
    <scope>NUCLEOTIDE SEQUENCE</scope>
    <source>
        <strain evidence="2">QTM27093</strain>
    </source>
</reference>
<evidence type="ECO:0000256" key="1">
    <source>
        <dbReference type="SAM" id="MobiDB-lite"/>
    </source>
</evidence>
<dbReference type="EMBL" id="KX884676">
    <property type="protein sequence ID" value="APG79156.1"/>
    <property type="molecule type" value="Genomic_RNA"/>
</dbReference>
<accession>A0A1L3KP42</accession>
<feature type="compositionally biased region" description="Basic and acidic residues" evidence="1">
    <location>
        <begin position="28"/>
        <end position="54"/>
    </location>
</feature>
<feature type="compositionally biased region" description="Basic and acidic residues" evidence="1">
    <location>
        <begin position="68"/>
        <end position="79"/>
    </location>
</feature>
<protein>
    <submittedName>
        <fullName evidence="2">Uncharacterized protein</fullName>
    </submittedName>
</protein>